<evidence type="ECO:0000256" key="1">
    <source>
        <dbReference type="SAM" id="Phobius"/>
    </source>
</evidence>
<organism evidence="2 3">
    <name type="scientific">Thamnidium elegans</name>
    <dbReference type="NCBI Taxonomy" id="101142"/>
    <lineage>
        <taxon>Eukaryota</taxon>
        <taxon>Fungi</taxon>
        <taxon>Fungi incertae sedis</taxon>
        <taxon>Mucoromycota</taxon>
        <taxon>Mucoromycotina</taxon>
        <taxon>Mucoromycetes</taxon>
        <taxon>Mucorales</taxon>
        <taxon>Mucorineae</taxon>
        <taxon>Mucoraceae</taxon>
        <taxon>Thamnidium</taxon>
    </lineage>
</organism>
<dbReference type="Proteomes" id="UP000613177">
    <property type="component" value="Unassembled WGS sequence"/>
</dbReference>
<name>A0A8H7VVH4_9FUNG</name>
<keyword evidence="1" id="KW-0812">Transmembrane</keyword>
<keyword evidence="1" id="KW-1133">Transmembrane helix</keyword>
<keyword evidence="1" id="KW-0472">Membrane</keyword>
<sequence>MLVINIRRTLDLYYLLIVYYIFSTSVLASTIITPAGCRLTVGKIKSRFSFMKDRLKQKHYADGRLSDNSTCLKKLNPVVMVQAEEARQLFRSFCKRYSSLFEPELIEPSFNYAIRLYDNIEQYGKTSVSVKKMQHKRLSKMGSISQNVILENQDRPDRSVETKVDFDL</sequence>
<gene>
    <name evidence="2" type="ORF">INT48_004331</name>
</gene>
<evidence type="ECO:0000313" key="3">
    <source>
        <dbReference type="Proteomes" id="UP000613177"/>
    </source>
</evidence>
<proteinExistence type="predicted"/>
<protein>
    <submittedName>
        <fullName evidence="2">Uncharacterized protein</fullName>
    </submittedName>
</protein>
<dbReference type="EMBL" id="JAEPRE010000024">
    <property type="protein sequence ID" value="KAG2236001.1"/>
    <property type="molecule type" value="Genomic_DNA"/>
</dbReference>
<accession>A0A8H7VVH4</accession>
<keyword evidence="3" id="KW-1185">Reference proteome</keyword>
<feature type="transmembrane region" description="Helical" evidence="1">
    <location>
        <begin position="12"/>
        <end position="32"/>
    </location>
</feature>
<reference evidence="2" key="1">
    <citation type="submission" date="2021-01" db="EMBL/GenBank/DDBJ databases">
        <title>Metabolic potential, ecology and presence of endohyphal bacteria is reflected in genomic diversity of Mucoromycotina.</title>
        <authorList>
            <person name="Muszewska A."/>
            <person name="Okrasinska A."/>
            <person name="Steczkiewicz K."/>
            <person name="Drgas O."/>
            <person name="Orlowska M."/>
            <person name="Perlinska-Lenart U."/>
            <person name="Aleksandrzak-Piekarczyk T."/>
            <person name="Szatraj K."/>
            <person name="Zielenkiewicz U."/>
            <person name="Pilsyk S."/>
            <person name="Malc E."/>
            <person name="Mieczkowski P."/>
            <person name="Kruszewska J.S."/>
            <person name="Biernat P."/>
            <person name="Pawlowska J."/>
        </authorList>
    </citation>
    <scope>NUCLEOTIDE SEQUENCE</scope>
    <source>
        <strain evidence="2">WA0000018081</strain>
    </source>
</reference>
<evidence type="ECO:0000313" key="2">
    <source>
        <dbReference type="EMBL" id="KAG2236001.1"/>
    </source>
</evidence>
<comment type="caution">
    <text evidence="2">The sequence shown here is derived from an EMBL/GenBank/DDBJ whole genome shotgun (WGS) entry which is preliminary data.</text>
</comment>
<dbReference type="AlphaFoldDB" id="A0A8H7VVH4"/>